<keyword evidence="1" id="KW-1133">Transmembrane helix</keyword>
<protein>
    <submittedName>
        <fullName evidence="2">Uncharacterized protein</fullName>
    </submittedName>
</protein>
<evidence type="ECO:0000313" key="2">
    <source>
        <dbReference type="EMBL" id="JAI04587.1"/>
    </source>
</evidence>
<feature type="transmembrane region" description="Helical" evidence="1">
    <location>
        <begin position="6"/>
        <end position="25"/>
    </location>
</feature>
<organism evidence="2">
    <name type="scientific">Anguilla anguilla</name>
    <name type="common">European freshwater eel</name>
    <name type="synonym">Muraena anguilla</name>
    <dbReference type="NCBI Taxonomy" id="7936"/>
    <lineage>
        <taxon>Eukaryota</taxon>
        <taxon>Metazoa</taxon>
        <taxon>Chordata</taxon>
        <taxon>Craniata</taxon>
        <taxon>Vertebrata</taxon>
        <taxon>Euteleostomi</taxon>
        <taxon>Actinopterygii</taxon>
        <taxon>Neopterygii</taxon>
        <taxon>Teleostei</taxon>
        <taxon>Anguilliformes</taxon>
        <taxon>Anguillidae</taxon>
        <taxon>Anguilla</taxon>
    </lineage>
</organism>
<reference evidence="2" key="1">
    <citation type="submission" date="2014-11" db="EMBL/GenBank/DDBJ databases">
        <authorList>
            <person name="Amaro Gonzalez C."/>
        </authorList>
    </citation>
    <scope>NUCLEOTIDE SEQUENCE</scope>
</reference>
<name>A0A0E9XQ71_ANGAN</name>
<accession>A0A0E9XQ71</accession>
<sequence>MWAPLTLHFVFLFWIWTLNRLYILFTNPGKPYKPCTCFHCIIVLCLM</sequence>
<dbReference type="AlphaFoldDB" id="A0A0E9XQ71"/>
<reference evidence="2" key="2">
    <citation type="journal article" date="2015" name="Fish Shellfish Immunol.">
        <title>Early steps in the European eel (Anguilla anguilla)-Vibrio vulnificus interaction in the gills: Role of the RtxA13 toxin.</title>
        <authorList>
            <person name="Callol A."/>
            <person name="Pajuelo D."/>
            <person name="Ebbesson L."/>
            <person name="Teles M."/>
            <person name="MacKenzie S."/>
            <person name="Amaro C."/>
        </authorList>
    </citation>
    <scope>NUCLEOTIDE SEQUENCE</scope>
</reference>
<keyword evidence="1" id="KW-0472">Membrane</keyword>
<keyword evidence="1" id="KW-0812">Transmembrane</keyword>
<dbReference type="EMBL" id="GBXM01003991">
    <property type="protein sequence ID" value="JAI04587.1"/>
    <property type="molecule type" value="Transcribed_RNA"/>
</dbReference>
<proteinExistence type="predicted"/>
<evidence type="ECO:0000256" key="1">
    <source>
        <dbReference type="SAM" id="Phobius"/>
    </source>
</evidence>